<dbReference type="Proteomes" id="UP001139516">
    <property type="component" value="Unassembled WGS sequence"/>
</dbReference>
<evidence type="ECO:0000313" key="2">
    <source>
        <dbReference type="EMBL" id="MCK8786069.1"/>
    </source>
</evidence>
<name>A0A9X1Y8Y8_9PROT</name>
<protein>
    <submittedName>
        <fullName evidence="2">Uncharacterized protein</fullName>
    </submittedName>
</protein>
<comment type="caution">
    <text evidence="2">The sequence shown here is derived from an EMBL/GenBank/DDBJ whole genome shotgun (WGS) entry which is preliminary data.</text>
</comment>
<evidence type="ECO:0000313" key="3">
    <source>
        <dbReference type="Proteomes" id="UP001139516"/>
    </source>
</evidence>
<reference evidence="2" key="1">
    <citation type="submission" date="2022-04" db="EMBL/GenBank/DDBJ databases">
        <title>Roseomonas acroporae sp. nov., isolated from coral Acropora digitifera.</title>
        <authorList>
            <person name="Sun H."/>
        </authorList>
    </citation>
    <scope>NUCLEOTIDE SEQUENCE</scope>
    <source>
        <strain evidence="2">NAR14</strain>
    </source>
</reference>
<accession>A0A9X1Y8Y8</accession>
<keyword evidence="3" id="KW-1185">Reference proteome</keyword>
<sequence>MECLDCGSTAVTEGRERTAQGYRRFRCRDCGRQFNERSGGLLNRTQYPSDIIALVVLWRLRYRLTLGVLPPGIDADRRAGSEPPHRPTGQRPHGEGRRRPHAMAAIKG</sequence>
<evidence type="ECO:0000256" key="1">
    <source>
        <dbReference type="SAM" id="MobiDB-lite"/>
    </source>
</evidence>
<proteinExistence type="predicted"/>
<organism evidence="2 3">
    <name type="scientific">Roseomonas acroporae</name>
    <dbReference type="NCBI Taxonomy" id="2937791"/>
    <lineage>
        <taxon>Bacteria</taxon>
        <taxon>Pseudomonadati</taxon>
        <taxon>Pseudomonadota</taxon>
        <taxon>Alphaproteobacteria</taxon>
        <taxon>Acetobacterales</taxon>
        <taxon>Roseomonadaceae</taxon>
        <taxon>Roseomonas</taxon>
    </lineage>
</organism>
<feature type="region of interest" description="Disordered" evidence="1">
    <location>
        <begin position="73"/>
        <end position="108"/>
    </location>
</feature>
<feature type="compositionally biased region" description="Basic and acidic residues" evidence="1">
    <location>
        <begin position="74"/>
        <end position="85"/>
    </location>
</feature>
<dbReference type="AlphaFoldDB" id="A0A9X1Y8Y8"/>
<gene>
    <name evidence="2" type="ORF">M0638_16960</name>
</gene>
<dbReference type="EMBL" id="JALPRX010000073">
    <property type="protein sequence ID" value="MCK8786069.1"/>
    <property type="molecule type" value="Genomic_DNA"/>
</dbReference>
<dbReference type="RefSeq" id="WP_248668185.1">
    <property type="nucleotide sequence ID" value="NZ_JALPRX010000073.1"/>
</dbReference>